<dbReference type="EMBL" id="WRXO01000002">
    <property type="protein sequence ID" value="MVT40557.1"/>
    <property type="molecule type" value="Genomic_DNA"/>
</dbReference>
<evidence type="ECO:0000259" key="1">
    <source>
        <dbReference type="SMART" id="SM00460"/>
    </source>
</evidence>
<dbReference type="InterPro" id="IPR002931">
    <property type="entry name" value="Transglutaminase-like"/>
</dbReference>
<dbReference type="Pfam" id="PF01841">
    <property type="entry name" value="Transglut_core"/>
    <property type="match status" value="1"/>
</dbReference>
<keyword evidence="3" id="KW-1185">Reference proteome</keyword>
<name>A0A6N8J5P9_9BACT</name>
<evidence type="ECO:0000313" key="2">
    <source>
        <dbReference type="EMBL" id="MVT40557.1"/>
    </source>
</evidence>
<dbReference type="Proteomes" id="UP000468388">
    <property type="component" value="Unassembled WGS sequence"/>
</dbReference>
<dbReference type="AlphaFoldDB" id="A0A6N8J5P9"/>
<sequence length="259" mass="28920">MLLNVSCSLEFSSETTVPSIFMLHPQSGNAQFVVRNELLTTPYTPVIEFPDIYRNLCQRIIIPSGSFKLESRALVDCSDTVDVNMYASWIPMPELPDHVLQFLLPSRYCESDKFADLAIKLTEGCAPGYQQVDAICKWINGSIRYEYGTTNSSTSAADVLATKVGVCRDFTHLGITLCRSLDIPARMVAGYLYDLKPMDLHAWFEAYVGGRWYCFDATQREPKGGRIVLAYGRDAADVAFVSHFGNAVLKEMIVNVQLS</sequence>
<dbReference type="OrthoDB" id="9804872at2"/>
<dbReference type="Gene3D" id="2.60.40.2250">
    <property type="match status" value="1"/>
</dbReference>
<evidence type="ECO:0000313" key="3">
    <source>
        <dbReference type="Proteomes" id="UP000468388"/>
    </source>
</evidence>
<proteinExistence type="predicted"/>
<protein>
    <submittedName>
        <fullName evidence="2">Transglutaminase family protein</fullName>
    </submittedName>
</protein>
<dbReference type="RefSeq" id="WP_157299232.1">
    <property type="nucleotide sequence ID" value="NZ_BAAAZB010000010.1"/>
</dbReference>
<dbReference type="SUPFAM" id="SSF54001">
    <property type="entry name" value="Cysteine proteinases"/>
    <property type="match status" value="1"/>
</dbReference>
<comment type="caution">
    <text evidence="2">The sequence shown here is derived from an EMBL/GenBank/DDBJ whole genome shotgun (WGS) entry which is preliminary data.</text>
</comment>
<gene>
    <name evidence="2" type="ORF">GO495_08180</name>
</gene>
<dbReference type="InterPro" id="IPR038765">
    <property type="entry name" value="Papain-like_cys_pep_sf"/>
</dbReference>
<reference evidence="2 3" key="1">
    <citation type="submission" date="2019-12" db="EMBL/GenBank/DDBJ databases">
        <title>The draft genomic sequence of strain Chitinophaga oryziterrae JCM 16595.</title>
        <authorList>
            <person name="Zhang X."/>
        </authorList>
    </citation>
    <scope>NUCLEOTIDE SEQUENCE [LARGE SCALE GENOMIC DNA]</scope>
    <source>
        <strain evidence="2 3">JCM 16595</strain>
    </source>
</reference>
<accession>A0A6N8J5P9</accession>
<feature type="domain" description="Transglutaminase-like" evidence="1">
    <location>
        <begin position="159"/>
        <end position="219"/>
    </location>
</feature>
<dbReference type="PANTHER" id="PTHR33490:SF12">
    <property type="entry name" value="BLL5557 PROTEIN"/>
    <property type="match status" value="1"/>
</dbReference>
<dbReference type="PANTHER" id="PTHR33490">
    <property type="entry name" value="BLR5614 PROTEIN-RELATED"/>
    <property type="match status" value="1"/>
</dbReference>
<dbReference type="Gene3D" id="3.10.620.30">
    <property type="match status" value="1"/>
</dbReference>
<organism evidence="2 3">
    <name type="scientific">Chitinophaga oryziterrae</name>
    <dbReference type="NCBI Taxonomy" id="1031224"/>
    <lineage>
        <taxon>Bacteria</taxon>
        <taxon>Pseudomonadati</taxon>
        <taxon>Bacteroidota</taxon>
        <taxon>Chitinophagia</taxon>
        <taxon>Chitinophagales</taxon>
        <taxon>Chitinophagaceae</taxon>
        <taxon>Chitinophaga</taxon>
    </lineage>
</organism>
<dbReference type="SMART" id="SM00460">
    <property type="entry name" value="TGc"/>
    <property type="match status" value="1"/>
</dbReference>